<dbReference type="Proteomes" id="UP000275408">
    <property type="component" value="Unassembled WGS sequence"/>
</dbReference>
<feature type="compositionally biased region" description="Polar residues" evidence="1">
    <location>
        <begin position="25"/>
        <end position="36"/>
    </location>
</feature>
<reference evidence="2 3" key="1">
    <citation type="journal article" date="2018" name="Sci. Rep.">
        <title>Comparative analysis of the Pocillopora damicornis genome highlights role of immune system in coral evolution.</title>
        <authorList>
            <person name="Cunning R."/>
            <person name="Bay R.A."/>
            <person name="Gillette P."/>
            <person name="Baker A.C."/>
            <person name="Traylor-Knowles N."/>
        </authorList>
    </citation>
    <scope>NUCLEOTIDE SEQUENCE [LARGE SCALE GENOMIC DNA]</scope>
    <source>
        <strain evidence="2">RSMAS</strain>
        <tissue evidence="2">Whole animal</tissue>
    </source>
</reference>
<dbReference type="EMBL" id="RCHS01003481">
    <property type="protein sequence ID" value="RMX41487.1"/>
    <property type="molecule type" value="Genomic_DNA"/>
</dbReference>
<proteinExistence type="predicted"/>
<keyword evidence="3" id="KW-1185">Reference proteome</keyword>
<comment type="caution">
    <text evidence="2">The sequence shown here is derived from an EMBL/GenBank/DDBJ whole genome shotgun (WGS) entry which is preliminary data.</text>
</comment>
<evidence type="ECO:0000313" key="2">
    <source>
        <dbReference type="EMBL" id="RMX41487.1"/>
    </source>
</evidence>
<accession>A0A3M6TJ87</accession>
<feature type="region of interest" description="Disordered" evidence="1">
    <location>
        <begin position="25"/>
        <end position="61"/>
    </location>
</feature>
<dbReference type="AlphaFoldDB" id="A0A3M6TJ87"/>
<protein>
    <submittedName>
        <fullName evidence="2">Uncharacterized protein</fullName>
    </submittedName>
</protein>
<sequence length="86" mass="9787">MALTRQSACHQTLCRQAEFITPRTTTDPCARASSTGPMDGRCHRHRQRESDSDTQASRVTKRNANIPFAMFRFLQCLKKAMINNDT</sequence>
<organism evidence="2 3">
    <name type="scientific">Pocillopora damicornis</name>
    <name type="common">Cauliflower coral</name>
    <name type="synonym">Millepora damicornis</name>
    <dbReference type="NCBI Taxonomy" id="46731"/>
    <lineage>
        <taxon>Eukaryota</taxon>
        <taxon>Metazoa</taxon>
        <taxon>Cnidaria</taxon>
        <taxon>Anthozoa</taxon>
        <taxon>Hexacorallia</taxon>
        <taxon>Scleractinia</taxon>
        <taxon>Astrocoeniina</taxon>
        <taxon>Pocilloporidae</taxon>
        <taxon>Pocillopora</taxon>
    </lineage>
</organism>
<evidence type="ECO:0000313" key="3">
    <source>
        <dbReference type="Proteomes" id="UP000275408"/>
    </source>
</evidence>
<gene>
    <name evidence="2" type="ORF">pdam_00012245</name>
</gene>
<name>A0A3M6TJ87_POCDA</name>
<evidence type="ECO:0000256" key="1">
    <source>
        <dbReference type="SAM" id="MobiDB-lite"/>
    </source>
</evidence>